<dbReference type="PROSITE" id="PS51886">
    <property type="entry name" value="TLDC"/>
    <property type="match status" value="1"/>
</dbReference>
<dbReference type="PANTHER" id="PTHR11145">
    <property type="entry name" value="BTB/POZ DOMAIN-CONTAINING ADAPTER FOR CUL3-MEDIATED RHOA DEGRADATION PROTEIN FAMILY MEMBER"/>
    <property type="match status" value="1"/>
</dbReference>
<dbReference type="AlphaFoldDB" id="A0AAU9WWL9"/>
<keyword evidence="3" id="KW-1185">Reference proteome</keyword>
<proteinExistence type="predicted"/>
<accession>A0AAU9WWL9</accession>
<organism evidence="2 3">
    <name type="scientific">Pocillopora meandrina</name>
    <dbReference type="NCBI Taxonomy" id="46732"/>
    <lineage>
        <taxon>Eukaryota</taxon>
        <taxon>Metazoa</taxon>
        <taxon>Cnidaria</taxon>
        <taxon>Anthozoa</taxon>
        <taxon>Hexacorallia</taxon>
        <taxon>Scleractinia</taxon>
        <taxon>Astrocoeniina</taxon>
        <taxon>Pocilloporidae</taxon>
        <taxon>Pocillopora</taxon>
    </lineage>
</organism>
<gene>
    <name evidence="2" type="ORF">PMEA_00013385</name>
</gene>
<comment type="caution">
    <text evidence="2">The sequence shown here is derived from an EMBL/GenBank/DDBJ whole genome shotgun (WGS) entry which is preliminary data.</text>
</comment>
<dbReference type="InterPro" id="IPR000210">
    <property type="entry name" value="BTB/POZ_dom"/>
</dbReference>
<dbReference type="EMBL" id="CALNXJ010000023">
    <property type="protein sequence ID" value="CAH3128259.1"/>
    <property type="molecule type" value="Genomic_DNA"/>
</dbReference>
<dbReference type="PANTHER" id="PTHR11145:SF8">
    <property type="entry name" value="RE57120P"/>
    <property type="match status" value="1"/>
</dbReference>
<dbReference type="SUPFAM" id="SSF54695">
    <property type="entry name" value="POZ domain"/>
    <property type="match status" value="1"/>
</dbReference>
<protein>
    <recommendedName>
        <fullName evidence="1">TLDc domain-containing protein</fullName>
    </recommendedName>
</protein>
<name>A0AAU9WWL9_9CNID</name>
<dbReference type="Pfam" id="PF02214">
    <property type="entry name" value="BTB_2"/>
    <property type="match status" value="1"/>
</dbReference>
<dbReference type="Pfam" id="PF07534">
    <property type="entry name" value="TLD"/>
    <property type="match status" value="1"/>
</dbReference>
<dbReference type="InterPro" id="IPR006571">
    <property type="entry name" value="TLDc_dom"/>
</dbReference>
<evidence type="ECO:0000313" key="3">
    <source>
        <dbReference type="Proteomes" id="UP001159428"/>
    </source>
</evidence>
<sequence>MANTSDLYSSRTGKLTLPKRATFLDELAEEAEFYQIQGILDELIGKYSLHRYQKEDQYRCIGSRKKIAREAYLETTLNKAMRSKIAPRSFSVEIDTMSKKLEHVQFPSIIELNVGGHRFTTTLRTLTKDPDSMLAAMFSGRHEIERCKDSAFFIDRDGTHFRFILNYLRNGELILPDSATFLKELEVETKFYLIQGILDELMPKALQNFEESVVVTNEEHRSVLSGWLPQQDGKWQLLMRASEEGFQAQTFHSKCDNKGPTVTIVKSGNNIFGGFTETSWSSKYIS</sequence>
<dbReference type="SMART" id="SM00225">
    <property type="entry name" value="BTB"/>
    <property type="match status" value="1"/>
</dbReference>
<evidence type="ECO:0000313" key="2">
    <source>
        <dbReference type="EMBL" id="CAH3128259.1"/>
    </source>
</evidence>
<dbReference type="InterPro" id="IPR003131">
    <property type="entry name" value="T1-type_BTB"/>
</dbReference>
<dbReference type="InterPro" id="IPR011333">
    <property type="entry name" value="SKP1/BTB/POZ_sf"/>
</dbReference>
<dbReference type="GO" id="GO:0051260">
    <property type="term" value="P:protein homooligomerization"/>
    <property type="evidence" value="ECO:0007669"/>
    <property type="project" value="InterPro"/>
</dbReference>
<dbReference type="Gene3D" id="3.30.710.10">
    <property type="entry name" value="Potassium Channel Kv1.1, Chain A"/>
    <property type="match status" value="1"/>
</dbReference>
<dbReference type="InterPro" id="IPR045068">
    <property type="entry name" value="BACURD1-3"/>
</dbReference>
<evidence type="ECO:0000259" key="1">
    <source>
        <dbReference type="PROSITE" id="PS51886"/>
    </source>
</evidence>
<feature type="domain" description="TLDc" evidence="1">
    <location>
        <begin position="213"/>
        <end position="286"/>
    </location>
</feature>
<dbReference type="Proteomes" id="UP001159428">
    <property type="component" value="Unassembled WGS sequence"/>
</dbReference>
<reference evidence="2 3" key="1">
    <citation type="submission" date="2022-05" db="EMBL/GenBank/DDBJ databases">
        <authorList>
            <consortium name="Genoscope - CEA"/>
            <person name="William W."/>
        </authorList>
    </citation>
    <scope>NUCLEOTIDE SEQUENCE [LARGE SCALE GENOMIC DNA]</scope>
</reference>